<keyword evidence="3" id="KW-1185">Reference proteome</keyword>
<feature type="transmembrane region" description="Helical" evidence="1">
    <location>
        <begin position="43"/>
        <end position="73"/>
    </location>
</feature>
<dbReference type="KEGG" id="glt:GlitD10_2864"/>
<protein>
    <recommendedName>
        <fullName evidence="4">DUF559 domain-containing protein</fullName>
    </recommendedName>
</protein>
<name>A0A1J0AH33_9CYAN</name>
<evidence type="ECO:0008006" key="4">
    <source>
        <dbReference type="Google" id="ProtNLM"/>
    </source>
</evidence>
<dbReference type="OrthoDB" id="570036at2"/>
<accession>A0A1J0AH33</accession>
<keyword evidence="1" id="KW-1133">Transmembrane helix</keyword>
<dbReference type="RefSeq" id="WP_071455534.1">
    <property type="nucleotide sequence ID" value="NZ_CP017675.1"/>
</dbReference>
<reference evidence="2 3" key="1">
    <citation type="submission" date="2016-10" db="EMBL/GenBank/DDBJ databases">
        <title>Description of Gloeomargarita lithophora gen. nov., sp. nov., a thylakoid-bearing basal-branching cyanobacterium with intracellular carbonates, and proposal for Gloeomargaritales ord. nov.</title>
        <authorList>
            <person name="Moreira D."/>
            <person name="Tavera R."/>
            <person name="Benzerara K."/>
            <person name="Skouri-Panet F."/>
            <person name="Couradeau E."/>
            <person name="Gerard E."/>
            <person name="Loussert C."/>
            <person name="Novelo E."/>
            <person name="Zivanovic Y."/>
            <person name="Lopez-Garcia P."/>
        </authorList>
    </citation>
    <scope>NUCLEOTIDE SEQUENCE [LARGE SCALE GENOMIC DNA]</scope>
    <source>
        <strain evidence="2 3">D10</strain>
    </source>
</reference>
<dbReference type="AlphaFoldDB" id="A0A1J0AH33"/>
<keyword evidence="1" id="KW-0472">Membrane</keyword>
<dbReference type="EMBL" id="CP017675">
    <property type="protein sequence ID" value="APB35208.1"/>
    <property type="molecule type" value="Genomic_DNA"/>
</dbReference>
<evidence type="ECO:0000313" key="3">
    <source>
        <dbReference type="Proteomes" id="UP000180235"/>
    </source>
</evidence>
<dbReference type="STRING" id="1188229.GlitD10_2864"/>
<dbReference type="Proteomes" id="UP000180235">
    <property type="component" value="Chromosome"/>
</dbReference>
<sequence length="315" mass="36651">MAGTYPVLLWPRRLQQALELLPPGAPPRPIPVIAPSRRPRWPWAVSLGGVVATGVILGGIPGLLVLGVGLGLVGGGYVWESRQYWLQCQHYQDRQAIYHQQKRVFEQWLGEHEQEVQHLRQPKIQQALQKVMAYPEPARQPPQSGVSEVYLHSFLIQYFPGMIHSNLALGDPIKTQKRPYYPDFTYINKTLNLYLDIEIDEPYFYSDNRLKPHHIKDEKRNEFFLAAGWVVVRFSEYQVVTQPKSCCKYIAETIAQVQQTPLGQVWKSIRDLEPDPQWNEAKANQFIGQRTRYRYLKQYLPKDIFQAQKNYINRL</sequence>
<keyword evidence="1" id="KW-0812">Transmembrane</keyword>
<evidence type="ECO:0000313" key="2">
    <source>
        <dbReference type="EMBL" id="APB35208.1"/>
    </source>
</evidence>
<proteinExistence type="predicted"/>
<dbReference type="Gene3D" id="3.40.960.10">
    <property type="entry name" value="VSR Endonuclease"/>
    <property type="match status" value="1"/>
</dbReference>
<organism evidence="2 3">
    <name type="scientific">Gloeomargarita lithophora Alchichica-D10</name>
    <dbReference type="NCBI Taxonomy" id="1188229"/>
    <lineage>
        <taxon>Bacteria</taxon>
        <taxon>Bacillati</taxon>
        <taxon>Cyanobacteriota</taxon>
        <taxon>Cyanophyceae</taxon>
        <taxon>Gloeomargaritales</taxon>
        <taxon>Gloeomargaritaceae</taxon>
        <taxon>Gloeomargarita</taxon>
    </lineage>
</organism>
<evidence type="ECO:0000256" key="1">
    <source>
        <dbReference type="SAM" id="Phobius"/>
    </source>
</evidence>
<gene>
    <name evidence="2" type="ORF">GlitD10_2864</name>
</gene>